<proteinExistence type="predicted"/>
<evidence type="ECO:0000313" key="2">
    <source>
        <dbReference type="EMBL" id="SHH48981.1"/>
    </source>
</evidence>
<protein>
    <submittedName>
        <fullName evidence="2">Uncharacterized protein</fullName>
    </submittedName>
</protein>
<dbReference type="AlphaFoldDB" id="A0A1M5TE70"/>
<dbReference type="SUPFAM" id="SSF63825">
    <property type="entry name" value="YWTD domain"/>
    <property type="match status" value="1"/>
</dbReference>
<accession>A0A1M5TE70</accession>
<feature type="signal peptide" evidence="1">
    <location>
        <begin position="1"/>
        <end position="24"/>
    </location>
</feature>
<sequence length="406" mass="43621">MKLKSVARATSLAGILCAATTISADEVGAMRSAGALAFGDGDVLFVGDSKAGVVHAFDFDAEDFANQSEVFLGRMETSEGWTLVNNIDAEIAGLLGVHPYDVMINDMAVHPSSQQVFLSVHRGVGPDAEPVIVKVDQGTVALVDLTAASYSQTSVGDLPGSDGLEFGQDLRDLAITDIDFYEGEIFVAGVGTGDFASNLRRIAYPFTGEVATSSIEIWHAVHAQFETCAPIISQQIHEINGVPTLVAVYACTPLVRIPLSELKDGAHVRGEMIGELGYGSTPIDMISYTDPMDQNDYVLITSTSRSAKRVSLADIGSVEAMPTEAPNNFGPAGIGQFPMPTEAEHLAMLNPYWSVAVRRNVKDSRKLDLVSIPVPFFLDRAIHVVEMNFEGAADPFGFRNHERLKR</sequence>
<keyword evidence="1" id="KW-0732">Signal</keyword>
<evidence type="ECO:0000256" key="1">
    <source>
        <dbReference type="SAM" id="SignalP"/>
    </source>
</evidence>
<dbReference type="STRING" id="870908.SAMN04488044_2662"/>
<dbReference type="OrthoDB" id="237405at2"/>
<dbReference type="Proteomes" id="UP000184211">
    <property type="component" value="Unassembled WGS sequence"/>
</dbReference>
<dbReference type="RefSeq" id="WP_131814600.1">
    <property type="nucleotide sequence ID" value="NZ_FQWM01000005.1"/>
</dbReference>
<keyword evidence="3" id="KW-1185">Reference proteome</keyword>
<organism evidence="2 3">
    <name type="scientific">Cognatishimia maritima</name>
    <dbReference type="NCBI Taxonomy" id="870908"/>
    <lineage>
        <taxon>Bacteria</taxon>
        <taxon>Pseudomonadati</taxon>
        <taxon>Pseudomonadota</taxon>
        <taxon>Alphaproteobacteria</taxon>
        <taxon>Rhodobacterales</taxon>
        <taxon>Paracoccaceae</taxon>
        <taxon>Cognatishimia</taxon>
    </lineage>
</organism>
<feature type="chain" id="PRO_5012928956" evidence="1">
    <location>
        <begin position="25"/>
        <end position="406"/>
    </location>
</feature>
<evidence type="ECO:0000313" key="3">
    <source>
        <dbReference type="Proteomes" id="UP000184211"/>
    </source>
</evidence>
<name>A0A1M5TE70_9RHOB</name>
<reference evidence="3" key="1">
    <citation type="submission" date="2016-11" db="EMBL/GenBank/DDBJ databases">
        <authorList>
            <person name="Varghese N."/>
            <person name="Submissions S."/>
        </authorList>
    </citation>
    <scope>NUCLEOTIDE SEQUENCE [LARGE SCALE GENOMIC DNA]</scope>
    <source>
        <strain evidence="3">DSM 28223</strain>
    </source>
</reference>
<dbReference type="EMBL" id="FQWM01000005">
    <property type="protein sequence ID" value="SHH48981.1"/>
    <property type="molecule type" value="Genomic_DNA"/>
</dbReference>
<gene>
    <name evidence="2" type="ORF">SAMN04488044_2662</name>
</gene>